<evidence type="ECO:0000313" key="1">
    <source>
        <dbReference type="EMBL" id="JAG95082.1"/>
    </source>
</evidence>
<dbReference type="InterPro" id="IPR003386">
    <property type="entry name" value="LACT/PDAT_acylTrfase"/>
</dbReference>
<dbReference type="PANTHER" id="PTHR11440">
    <property type="entry name" value="LECITHIN-CHOLESTEROL ACYLTRANSFERASE-RELATED"/>
    <property type="match status" value="1"/>
</dbReference>
<dbReference type="Gene3D" id="3.40.50.1820">
    <property type="entry name" value="alpha/beta hydrolase"/>
    <property type="match status" value="1"/>
</dbReference>
<dbReference type="GO" id="GO:0008374">
    <property type="term" value="F:O-acyltransferase activity"/>
    <property type="evidence" value="ECO:0007669"/>
    <property type="project" value="InterPro"/>
</dbReference>
<dbReference type="EMBL" id="GCKF01041580">
    <property type="protein sequence ID" value="JAG95082.1"/>
    <property type="molecule type" value="Transcribed_RNA"/>
</dbReference>
<organism evidence="1">
    <name type="scientific">Araucaria cunninghamii</name>
    <name type="common">Hoop pine</name>
    <name type="synonym">Moreton Bay pine</name>
    <dbReference type="NCBI Taxonomy" id="56994"/>
    <lineage>
        <taxon>Eukaryota</taxon>
        <taxon>Viridiplantae</taxon>
        <taxon>Streptophyta</taxon>
        <taxon>Embryophyta</taxon>
        <taxon>Tracheophyta</taxon>
        <taxon>Spermatophyta</taxon>
        <taxon>Pinopsida</taxon>
        <taxon>Pinidae</taxon>
        <taxon>Conifers II</taxon>
        <taxon>Araucariales</taxon>
        <taxon>Araucariaceae</taxon>
        <taxon>Araucaria</taxon>
    </lineage>
</organism>
<dbReference type="SUPFAM" id="SSF53474">
    <property type="entry name" value="alpha/beta-Hydrolases"/>
    <property type="match status" value="1"/>
</dbReference>
<accession>A0A0D6QU21</accession>
<dbReference type="AlphaFoldDB" id="A0A0D6QU21"/>
<protein>
    <submittedName>
        <fullName evidence="1">Uncharacterized protein</fullName>
    </submittedName>
</protein>
<name>A0A0D6QU21_ARACU</name>
<sequence length="477" mass="54498">MGKKREEFDCWSWLNGSKSKSRKVNPELDPVVLVPGIAGSILNAVNKDNGSSERVWVRILLASCEFKKKLWSLYNPSTGYTESLDPNIKIEVPDDDYGLYAIDMLDPSWLPKLMHMDVLYYFHDLIDTLLDWGYEKGVTLFGYGFDFRQSNRTEKFMDGLREKLETAYKASGGKKVNIISHSMGGLLVKCFLSLHKDIFEKYVNTWVSIASPFQGCPGFINDCILTGMQFVYGLESYLFISRWAMHQLLVECPSIYEMMTNVEFKWKKFPQIQLWRKQYTNTGEVYVELESFGPQESIWIFQQALKGNMLNYDGKSIPLPFNMDIFKWSQETRKILDTAQLPDGIKFYNIFGITYETPFSICYGTETSPIGDLQEICNSKAQYSCVDGDGTVPAESAKADGLNAIARVELPATHRGLMIDESVFQLLKQWLGVSKPTLYPYSIQLQSIENESEKSEVDTTAIQITKESADIYPSWKL</sequence>
<dbReference type="InterPro" id="IPR029058">
    <property type="entry name" value="AB_hydrolase_fold"/>
</dbReference>
<proteinExistence type="predicted"/>
<dbReference type="Pfam" id="PF02450">
    <property type="entry name" value="LCAT"/>
    <property type="match status" value="1"/>
</dbReference>
<reference evidence="1" key="1">
    <citation type="submission" date="2015-03" db="EMBL/GenBank/DDBJ databases">
        <title>A transcriptome of Araucaria cunninghamii, an australian fine timber species.</title>
        <authorList>
            <person name="Jing Yi C.J.Y."/>
            <person name="Yin San L.Y.S."/>
            <person name="Abdul Karim S.S."/>
            <person name="Wan Azmi N.N."/>
            <person name="Hercus R.R."/>
            <person name="Croft L.L."/>
        </authorList>
    </citation>
    <scope>NUCLEOTIDE SEQUENCE</scope>
    <source>
        <strain evidence="1">MI0301</strain>
        <tissue evidence="1">Leaf</tissue>
    </source>
</reference>
<dbReference type="GO" id="GO:0006629">
    <property type="term" value="P:lipid metabolic process"/>
    <property type="evidence" value="ECO:0007669"/>
    <property type="project" value="InterPro"/>
</dbReference>